<proteinExistence type="predicted"/>
<keyword evidence="1" id="KW-1185">Reference proteome</keyword>
<evidence type="ECO:0000313" key="2">
    <source>
        <dbReference type="RefSeq" id="XP_022236891.1"/>
    </source>
</evidence>
<dbReference type="Proteomes" id="UP000694941">
    <property type="component" value="Unplaced"/>
</dbReference>
<sequence length="147" mass="16892">MNDEWMLKEGEIGEYPTDTMCQMAALEKLMELKGFSESPFRLMKKTFYKVDDNAVLRGDRDPITGKLFWNQIMLCSCSDTYQCSRYPSYNPSYHYPSSYYSSTNSYASSSYSSVPSQVSLSEAYFNQGEYETFDLAAEHTGTSFFEP</sequence>
<evidence type="ECO:0000313" key="1">
    <source>
        <dbReference type="Proteomes" id="UP000694941"/>
    </source>
</evidence>
<accession>A0ABM1RZT6</accession>
<reference evidence="2" key="1">
    <citation type="submission" date="2025-08" db="UniProtKB">
        <authorList>
            <consortium name="RefSeq"/>
        </authorList>
    </citation>
    <scope>IDENTIFICATION</scope>
    <source>
        <tissue evidence="2">Muscle</tissue>
    </source>
</reference>
<gene>
    <name evidence="2" type="primary">LOC111084468</name>
</gene>
<organism evidence="1 2">
    <name type="scientific">Limulus polyphemus</name>
    <name type="common">Atlantic horseshoe crab</name>
    <dbReference type="NCBI Taxonomy" id="6850"/>
    <lineage>
        <taxon>Eukaryota</taxon>
        <taxon>Metazoa</taxon>
        <taxon>Ecdysozoa</taxon>
        <taxon>Arthropoda</taxon>
        <taxon>Chelicerata</taxon>
        <taxon>Merostomata</taxon>
        <taxon>Xiphosura</taxon>
        <taxon>Limulidae</taxon>
        <taxon>Limulus</taxon>
    </lineage>
</organism>
<dbReference type="GeneID" id="111084468"/>
<dbReference type="RefSeq" id="XP_022236891.1">
    <property type="nucleotide sequence ID" value="XM_022381183.1"/>
</dbReference>
<protein>
    <submittedName>
        <fullName evidence="2">Uncharacterized protein LOC111084468</fullName>
    </submittedName>
</protein>
<name>A0ABM1RZT6_LIMPO</name>